<organism evidence="3 4">
    <name type="scientific">Bacteroides thetaiotaomicron</name>
    <dbReference type="NCBI Taxonomy" id="818"/>
    <lineage>
        <taxon>Bacteria</taxon>
        <taxon>Pseudomonadati</taxon>
        <taxon>Bacteroidota</taxon>
        <taxon>Bacteroidia</taxon>
        <taxon>Bacteroidales</taxon>
        <taxon>Bacteroidaceae</taxon>
        <taxon>Bacteroides</taxon>
    </lineage>
</organism>
<sequence>MKTTEVNNKIIGRRCKCIFTGLLVTGVIEDTTEDKYTVSVKVRFDTPHQWGDEFYSYDWSFGRKADDSGSLKYLELLPDKTTFDAMIVTFGDSIDTLNGIFEDAKTWGVCSLKGWIDSYESTRFTPIGTDKAVITSEYNMECVKEWLEHNTPVKNIVTC</sequence>
<name>A0A174NPF6_BACT4</name>
<dbReference type="InterPro" id="IPR055682">
    <property type="entry name" value="DUF7258"/>
</dbReference>
<evidence type="ECO:0000259" key="1">
    <source>
        <dbReference type="Pfam" id="PF22273"/>
    </source>
</evidence>
<evidence type="ECO:0000313" key="4">
    <source>
        <dbReference type="Proteomes" id="UP000095541"/>
    </source>
</evidence>
<dbReference type="Proteomes" id="UP000095541">
    <property type="component" value="Unassembled WGS sequence"/>
</dbReference>
<dbReference type="RefSeq" id="WP_055217196.1">
    <property type="nucleotide sequence ID" value="NZ_CZBI01000001.1"/>
</dbReference>
<proteinExistence type="predicted"/>
<dbReference type="EMBL" id="CZBI01000001">
    <property type="protein sequence ID" value="CUP50612.1"/>
    <property type="molecule type" value="Genomic_DNA"/>
</dbReference>
<gene>
    <name evidence="3" type="ORF">ERS852557_00818</name>
</gene>
<dbReference type="Pfam" id="PF22273">
    <property type="entry name" value="DUF6956"/>
    <property type="match status" value="1"/>
</dbReference>
<dbReference type="AlphaFoldDB" id="A0A174NPF6"/>
<protein>
    <submittedName>
        <fullName evidence="3">Uncharacterized protein</fullName>
    </submittedName>
</protein>
<feature type="domain" description="DUF6956" evidence="1">
    <location>
        <begin position="80"/>
        <end position="156"/>
    </location>
</feature>
<feature type="domain" description="DUF7258" evidence="2">
    <location>
        <begin position="1"/>
        <end position="76"/>
    </location>
</feature>
<reference evidence="3 4" key="1">
    <citation type="submission" date="2015-09" db="EMBL/GenBank/DDBJ databases">
        <authorList>
            <consortium name="Pathogen Informatics"/>
        </authorList>
    </citation>
    <scope>NUCLEOTIDE SEQUENCE [LARGE SCALE GENOMIC DNA]</scope>
    <source>
        <strain evidence="3 4">2789STDY5834945</strain>
    </source>
</reference>
<dbReference type="Pfam" id="PF23919">
    <property type="entry name" value="DUF7258"/>
    <property type="match status" value="1"/>
</dbReference>
<evidence type="ECO:0000313" key="3">
    <source>
        <dbReference type="EMBL" id="CUP50612.1"/>
    </source>
</evidence>
<dbReference type="InterPro" id="IPR054231">
    <property type="entry name" value="DUF6956"/>
</dbReference>
<accession>A0A174NPF6</accession>
<evidence type="ECO:0000259" key="2">
    <source>
        <dbReference type="Pfam" id="PF23919"/>
    </source>
</evidence>